<organism evidence="2 3">
    <name type="scientific">Chryseobacterium zhengzhouense</name>
    <dbReference type="NCBI Taxonomy" id="1636086"/>
    <lineage>
        <taxon>Bacteria</taxon>
        <taxon>Pseudomonadati</taxon>
        <taxon>Bacteroidota</taxon>
        <taxon>Flavobacteriia</taxon>
        <taxon>Flavobacteriales</taxon>
        <taxon>Weeksellaceae</taxon>
        <taxon>Chryseobacterium group</taxon>
        <taxon>Chryseobacterium</taxon>
    </lineage>
</organism>
<dbReference type="InterPro" id="IPR027417">
    <property type="entry name" value="P-loop_NTPase"/>
</dbReference>
<accession>A0ABW2LS66</accession>
<gene>
    <name evidence="2" type="ORF">ACFQO9_01510</name>
</gene>
<keyword evidence="3" id="KW-1185">Reference proteome</keyword>
<dbReference type="Gene3D" id="3.40.50.300">
    <property type="entry name" value="P-loop containing nucleotide triphosphate hydrolases"/>
    <property type="match status" value="1"/>
</dbReference>
<evidence type="ECO:0000259" key="1">
    <source>
        <dbReference type="Pfam" id="PF13304"/>
    </source>
</evidence>
<evidence type="ECO:0000313" key="2">
    <source>
        <dbReference type="EMBL" id="MFC7345391.1"/>
    </source>
</evidence>
<feature type="domain" description="ATPase AAA-type core" evidence="1">
    <location>
        <begin position="46"/>
        <end position="321"/>
    </location>
</feature>
<dbReference type="InterPro" id="IPR003959">
    <property type="entry name" value="ATPase_AAA_core"/>
</dbReference>
<dbReference type="InterPro" id="IPR051396">
    <property type="entry name" value="Bact_Antivir_Def_Nuclease"/>
</dbReference>
<sequence>MSIKQKLENLQRLKDTNQFQKYIEYIRFPNFKNMEVNSKIDFLFPITFLVGKNGSGKSSILHAIYGSPLNKSIGDYWFETDIDPIIDSTSRNRYIYGYKIQEEINEVLIQRAPREGNSDYWETARPSRSLGMINTERVPPISMSVEYLDFRAELNAFDKFFNFLEYKTHRFPRKQDYLRYFSKKIKIALDNDEVVNYYNQKNEKKVILPQNLVLKIGEILGKTYTSIEIIKHNFFKDWGYTIRVASNNIKYTEAFSGSGESAVILLLYKISTLSNNSLIILDEPETSLHPGAQRRLVEYLVDLSIRYKHQIIISTHSPDLIEEMPSNSIKTMYTNENNRFDIINSQSYRLAFIELDKINVAKKTILYEDTLVGKICEAVLSKINPQYTQLLDLQISSGGSKEIFKRISHIMDLPANINIIFDGDQNTNVNTNTDLLTVGQSSNLEFLKQLIIQVTGVEIKFSLDGGNAPNERQKIEKHLQYLNFLDKKIKYFPEIIPEDIIWNDDYAKRKVVMLLDEENYIAPGLTSKEKFYNLCIKLFGNTANYDILIDEFIIKWKNSNDENYGIIETMLTNILDN</sequence>
<dbReference type="Pfam" id="PF13304">
    <property type="entry name" value="AAA_21"/>
    <property type="match status" value="1"/>
</dbReference>
<keyword evidence="2" id="KW-0540">Nuclease</keyword>
<keyword evidence="2" id="KW-0255">Endonuclease</keyword>
<protein>
    <submittedName>
        <fullName evidence="2">ATP-dependent endonuclease</fullName>
    </submittedName>
</protein>
<dbReference type="PANTHER" id="PTHR43581:SF2">
    <property type="entry name" value="EXCINUCLEASE ATPASE SUBUNIT"/>
    <property type="match status" value="1"/>
</dbReference>
<dbReference type="Proteomes" id="UP001596550">
    <property type="component" value="Unassembled WGS sequence"/>
</dbReference>
<dbReference type="PANTHER" id="PTHR43581">
    <property type="entry name" value="ATP/GTP PHOSPHATASE"/>
    <property type="match status" value="1"/>
</dbReference>
<dbReference type="CDD" id="cd00267">
    <property type="entry name" value="ABC_ATPase"/>
    <property type="match status" value="1"/>
</dbReference>
<dbReference type="SUPFAM" id="SSF52540">
    <property type="entry name" value="P-loop containing nucleoside triphosphate hydrolases"/>
    <property type="match status" value="1"/>
</dbReference>
<comment type="caution">
    <text evidence="2">The sequence shown here is derived from an EMBL/GenBank/DDBJ whole genome shotgun (WGS) entry which is preliminary data.</text>
</comment>
<keyword evidence="2" id="KW-0378">Hydrolase</keyword>
<evidence type="ECO:0000313" key="3">
    <source>
        <dbReference type="Proteomes" id="UP001596550"/>
    </source>
</evidence>
<dbReference type="RefSeq" id="WP_378172320.1">
    <property type="nucleotide sequence ID" value="NZ_JBHTCR010000001.1"/>
</dbReference>
<reference evidence="3" key="1">
    <citation type="journal article" date="2019" name="Int. J. Syst. Evol. Microbiol.">
        <title>The Global Catalogue of Microorganisms (GCM) 10K type strain sequencing project: providing services to taxonomists for standard genome sequencing and annotation.</title>
        <authorList>
            <consortium name="The Broad Institute Genomics Platform"/>
            <consortium name="The Broad Institute Genome Sequencing Center for Infectious Disease"/>
            <person name="Wu L."/>
            <person name="Ma J."/>
        </authorList>
    </citation>
    <scope>NUCLEOTIDE SEQUENCE [LARGE SCALE GENOMIC DNA]</scope>
    <source>
        <strain evidence="3">CCUG 54781</strain>
    </source>
</reference>
<proteinExistence type="predicted"/>
<name>A0ABW2LS66_9FLAO</name>
<dbReference type="EMBL" id="JBHTCR010000001">
    <property type="protein sequence ID" value="MFC7345391.1"/>
    <property type="molecule type" value="Genomic_DNA"/>
</dbReference>
<dbReference type="GO" id="GO:0004519">
    <property type="term" value="F:endonuclease activity"/>
    <property type="evidence" value="ECO:0007669"/>
    <property type="project" value="UniProtKB-KW"/>
</dbReference>